<keyword evidence="4" id="KW-0378">Hydrolase</keyword>
<dbReference type="PATRIC" id="fig|35806.4.peg.3730"/>
<dbReference type="PANTHER" id="PTHR11080:SF2">
    <property type="entry name" value="LD05707P"/>
    <property type="match status" value="1"/>
</dbReference>
<dbReference type="FunFam" id="3.40.50.850:FF:000006">
    <property type="entry name" value="Bifunctional pyrazinamidase/nicotinamidase"/>
    <property type="match status" value="1"/>
</dbReference>
<gene>
    <name evidence="10" type="primary">pncA</name>
    <name evidence="10" type="ORF">NHU_03631</name>
</gene>
<dbReference type="AlphaFoldDB" id="A0A0D6B6K0"/>
<sequence length="202" mass="21897">MRPANEALIVVDIQNDFCTGGALAVSGGEDIIPRVNALLDEFQLRVFTQDWHPAGHSSFAESREGCKPYEVVEMPYGSQILWPVHCVQDSAGAAFHPDLDVSKADHIVRKGSNPEVDSYSAFFENDHETPTGLDDYLASKGIEKITLVGLATDFCVLYSALDANHLGYAVTVLEGACRGIDLNGSLEDARTTMLDANIVLEP</sequence>
<protein>
    <recommendedName>
        <fullName evidence="8">Nicotinamidase</fullName>
        <ecNumber evidence="6">3.5.1.19</ecNumber>
    </recommendedName>
    <alternativeName>
        <fullName evidence="7">Nicotinamide deamidase</fullName>
    </alternativeName>
</protein>
<name>A0A0D6B6K0_RHOSU</name>
<dbReference type="InterPro" id="IPR036380">
    <property type="entry name" value="Isochorismatase-like_sf"/>
</dbReference>
<evidence type="ECO:0000256" key="8">
    <source>
        <dbReference type="ARBA" id="ARBA00072277"/>
    </source>
</evidence>
<organism evidence="10 11">
    <name type="scientific">Rhodovulum sulfidophilum</name>
    <name type="common">Rhodobacter sulfidophilus</name>
    <dbReference type="NCBI Taxonomy" id="35806"/>
    <lineage>
        <taxon>Bacteria</taxon>
        <taxon>Pseudomonadati</taxon>
        <taxon>Pseudomonadota</taxon>
        <taxon>Alphaproteobacteria</taxon>
        <taxon>Rhodobacterales</taxon>
        <taxon>Paracoccaceae</taxon>
        <taxon>Rhodovulum</taxon>
    </lineage>
</organism>
<evidence type="ECO:0000256" key="7">
    <source>
        <dbReference type="ARBA" id="ARBA00043224"/>
    </source>
</evidence>
<keyword evidence="2" id="KW-0662">Pyridine nucleotide biosynthesis</keyword>
<dbReference type="GO" id="GO:0008936">
    <property type="term" value="F:nicotinamidase activity"/>
    <property type="evidence" value="ECO:0007669"/>
    <property type="project" value="UniProtKB-EC"/>
</dbReference>
<dbReference type="CDD" id="cd01011">
    <property type="entry name" value="nicotinamidase"/>
    <property type="match status" value="1"/>
</dbReference>
<evidence type="ECO:0000256" key="6">
    <source>
        <dbReference type="ARBA" id="ARBA00039017"/>
    </source>
</evidence>
<evidence type="ECO:0000256" key="3">
    <source>
        <dbReference type="ARBA" id="ARBA00022723"/>
    </source>
</evidence>
<evidence type="ECO:0000259" key="9">
    <source>
        <dbReference type="Pfam" id="PF00857"/>
    </source>
</evidence>
<evidence type="ECO:0000256" key="4">
    <source>
        <dbReference type="ARBA" id="ARBA00022801"/>
    </source>
</evidence>
<dbReference type="PANTHER" id="PTHR11080">
    <property type="entry name" value="PYRAZINAMIDASE/NICOTINAMIDASE"/>
    <property type="match status" value="1"/>
</dbReference>
<dbReference type="Proteomes" id="UP000064912">
    <property type="component" value="Chromosome"/>
</dbReference>
<dbReference type="EC" id="3.5.1.19" evidence="6"/>
<evidence type="ECO:0000313" key="10">
    <source>
        <dbReference type="EMBL" id="BAQ70763.1"/>
    </source>
</evidence>
<dbReference type="KEGG" id="rsu:NHU_03631"/>
<dbReference type="GO" id="GO:0019363">
    <property type="term" value="P:pyridine nucleotide biosynthetic process"/>
    <property type="evidence" value="ECO:0007669"/>
    <property type="project" value="UniProtKB-KW"/>
</dbReference>
<dbReference type="GO" id="GO:0046872">
    <property type="term" value="F:metal ion binding"/>
    <property type="evidence" value="ECO:0007669"/>
    <property type="project" value="UniProtKB-KW"/>
</dbReference>
<dbReference type="InterPro" id="IPR000868">
    <property type="entry name" value="Isochorismatase-like_dom"/>
</dbReference>
<accession>A0A0D6B6K0</accession>
<dbReference type="Gene3D" id="3.40.50.850">
    <property type="entry name" value="Isochorismatase-like"/>
    <property type="match status" value="1"/>
</dbReference>
<evidence type="ECO:0000256" key="2">
    <source>
        <dbReference type="ARBA" id="ARBA00022642"/>
    </source>
</evidence>
<dbReference type="NCBIfam" id="NF008623">
    <property type="entry name" value="PRK11609.1"/>
    <property type="match status" value="1"/>
</dbReference>
<comment type="pathway">
    <text evidence="5">Cofactor biosynthesis; nicotinate biosynthesis; nicotinate from nicotinamide: step 1/1.</text>
</comment>
<dbReference type="SUPFAM" id="SSF52499">
    <property type="entry name" value="Isochorismatase-like hydrolases"/>
    <property type="match status" value="1"/>
</dbReference>
<evidence type="ECO:0000313" key="11">
    <source>
        <dbReference type="Proteomes" id="UP000064912"/>
    </source>
</evidence>
<dbReference type="InterPro" id="IPR052347">
    <property type="entry name" value="Isochorismatase_Nicotinamidase"/>
</dbReference>
<evidence type="ECO:0000256" key="1">
    <source>
        <dbReference type="ARBA" id="ARBA00006336"/>
    </source>
</evidence>
<dbReference type="EMBL" id="AP014800">
    <property type="protein sequence ID" value="BAQ70763.1"/>
    <property type="molecule type" value="Genomic_DNA"/>
</dbReference>
<evidence type="ECO:0000256" key="5">
    <source>
        <dbReference type="ARBA" id="ARBA00037900"/>
    </source>
</evidence>
<reference evidence="10 11" key="1">
    <citation type="submission" date="2015-02" db="EMBL/GenBank/DDBJ databases">
        <title>Genome sequene of Rhodovulum sulfidophilum DSM 2351.</title>
        <authorList>
            <person name="Nagao N."/>
        </authorList>
    </citation>
    <scope>NUCLEOTIDE SEQUENCE [LARGE SCALE GENOMIC DNA]</scope>
    <source>
        <strain evidence="10 11">DSM 2351</strain>
    </source>
</reference>
<proteinExistence type="inferred from homology"/>
<feature type="domain" description="Isochorismatase-like" evidence="9">
    <location>
        <begin position="7"/>
        <end position="183"/>
    </location>
</feature>
<dbReference type="Pfam" id="PF00857">
    <property type="entry name" value="Isochorismatase"/>
    <property type="match status" value="1"/>
</dbReference>
<keyword evidence="3" id="KW-0479">Metal-binding</keyword>
<comment type="similarity">
    <text evidence="1">Belongs to the isochorismatase family.</text>
</comment>
<dbReference type="eggNOG" id="COG1335">
    <property type="taxonomic scope" value="Bacteria"/>
</dbReference>